<feature type="binding site" evidence="8">
    <location>
        <position position="42"/>
    </location>
    <ligand>
        <name>Mg(2+)</name>
        <dbReference type="ChEBI" id="CHEBI:18420"/>
    </ligand>
</feature>
<feature type="binding site" evidence="8">
    <location>
        <position position="402"/>
    </location>
    <ligand>
        <name>Mg(2+)</name>
        <dbReference type="ChEBI" id="CHEBI:18420"/>
    </ligand>
</feature>
<gene>
    <name evidence="10" type="ORF">SAMN05421743_103116</name>
</gene>
<keyword evidence="8" id="KW-0460">Magnesium</keyword>
<evidence type="ECO:0000256" key="9">
    <source>
        <dbReference type="RuleBase" id="RU003896"/>
    </source>
</evidence>
<dbReference type="PROSITE" id="PS00507">
    <property type="entry name" value="NI_HGENASE_L_1"/>
    <property type="match status" value="1"/>
</dbReference>
<dbReference type="SUPFAM" id="SSF56762">
    <property type="entry name" value="HydB/Nqo4-like"/>
    <property type="match status" value="1"/>
</dbReference>
<keyword evidence="8" id="KW-0408">Iron</keyword>
<dbReference type="Proteomes" id="UP000198584">
    <property type="component" value="Unassembled WGS sequence"/>
</dbReference>
<keyword evidence="5 8" id="KW-0533">Nickel</keyword>
<comment type="subcellular location">
    <subcellularLocation>
        <location evidence="2">Cell envelope</location>
    </subcellularLocation>
</comment>
<comment type="similarity">
    <text evidence="3 9">Belongs to the [NiFe]/[NiFeSe] hydrogenase large subunit family.</text>
</comment>
<evidence type="ECO:0000313" key="10">
    <source>
        <dbReference type="EMBL" id="SEA18294.1"/>
    </source>
</evidence>
<evidence type="ECO:0000256" key="1">
    <source>
        <dbReference type="ARBA" id="ARBA00001967"/>
    </source>
</evidence>
<keyword evidence="11" id="KW-1185">Reference proteome</keyword>
<evidence type="ECO:0000256" key="8">
    <source>
        <dbReference type="PIRSR" id="PIRSR601501-1"/>
    </source>
</evidence>
<dbReference type="AlphaFoldDB" id="A0A1H3Z4G9"/>
<dbReference type="InterPro" id="IPR001501">
    <property type="entry name" value="Ni-dep_hyd_lsu"/>
</dbReference>
<protein>
    <submittedName>
        <fullName evidence="10">Hydrogenase large subunit</fullName>
    </submittedName>
</protein>
<dbReference type="STRING" id="571932.SAMN05421743_103116"/>
<organism evidence="10 11">
    <name type="scientific">Thalassobacillus cyri</name>
    <dbReference type="NCBI Taxonomy" id="571932"/>
    <lineage>
        <taxon>Bacteria</taxon>
        <taxon>Bacillati</taxon>
        <taxon>Bacillota</taxon>
        <taxon>Bacilli</taxon>
        <taxon>Bacillales</taxon>
        <taxon>Bacillaceae</taxon>
        <taxon>Thalassobacillus</taxon>
    </lineage>
</organism>
<feature type="binding site" evidence="8">
    <location>
        <position position="449"/>
    </location>
    <ligand>
        <name>Ni(2+)</name>
        <dbReference type="ChEBI" id="CHEBI:49786"/>
    </ligand>
</feature>
<dbReference type="Gene3D" id="1.10.645.10">
    <property type="entry name" value="Cytochrome-c3 Hydrogenase, chain B"/>
    <property type="match status" value="1"/>
</dbReference>
<dbReference type="EMBL" id="FNQR01000003">
    <property type="protein sequence ID" value="SEA18294.1"/>
    <property type="molecule type" value="Genomic_DNA"/>
</dbReference>
<feature type="binding site" evidence="8">
    <location>
        <position position="64"/>
    </location>
    <ligand>
        <name>Fe cation</name>
        <dbReference type="ChEBI" id="CHEBI:24875"/>
    </ligand>
</feature>
<dbReference type="PROSITE" id="PS00508">
    <property type="entry name" value="NI_HGENASE_L_2"/>
    <property type="match status" value="1"/>
</dbReference>
<dbReference type="InterPro" id="IPR029014">
    <property type="entry name" value="NiFe-Hase_large"/>
</dbReference>
<dbReference type="PANTHER" id="PTHR42958">
    <property type="entry name" value="HYDROGENASE-2 LARGE CHAIN"/>
    <property type="match status" value="1"/>
</dbReference>
<feature type="binding site" evidence="8">
    <location>
        <position position="64"/>
    </location>
    <ligand>
        <name>Ni(2+)</name>
        <dbReference type="ChEBI" id="CHEBI:49786"/>
    </ligand>
</feature>
<evidence type="ECO:0000256" key="2">
    <source>
        <dbReference type="ARBA" id="ARBA00004196"/>
    </source>
</evidence>
<reference evidence="10 11" key="1">
    <citation type="submission" date="2016-10" db="EMBL/GenBank/DDBJ databases">
        <authorList>
            <person name="de Groot N.N."/>
        </authorList>
    </citation>
    <scope>NUCLEOTIDE SEQUENCE [LARGE SCALE GENOMIC DNA]</scope>
    <source>
        <strain evidence="10 11">CCM7597</strain>
    </source>
</reference>
<dbReference type="OrthoDB" id="9761717at2"/>
<dbReference type="GO" id="GO:0030313">
    <property type="term" value="C:cell envelope"/>
    <property type="evidence" value="ECO:0007669"/>
    <property type="project" value="UniProtKB-SubCell"/>
</dbReference>
<evidence type="ECO:0000256" key="6">
    <source>
        <dbReference type="ARBA" id="ARBA00022723"/>
    </source>
</evidence>
<dbReference type="GO" id="GO:0008901">
    <property type="term" value="F:ferredoxin hydrogenase activity"/>
    <property type="evidence" value="ECO:0007669"/>
    <property type="project" value="InterPro"/>
</dbReference>
<evidence type="ECO:0000313" key="11">
    <source>
        <dbReference type="Proteomes" id="UP000198584"/>
    </source>
</evidence>
<feature type="binding site" evidence="8">
    <location>
        <position position="61"/>
    </location>
    <ligand>
        <name>Ni(2+)</name>
        <dbReference type="ChEBI" id="CHEBI:49786"/>
    </ligand>
</feature>
<name>A0A1H3Z4G9_9BACI</name>
<feature type="binding site" evidence="8">
    <location>
        <position position="455"/>
    </location>
    <ligand>
        <name>Mg(2+)</name>
        <dbReference type="ChEBI" id="CHEBI:18420"/>
    </ligand>
</feature>
<evidence type="ECO:0000256" key="7">
    <source>
        <dbReference type="ARBA" id="ARBA00023002"/>
    </source>
</evidence>
<evidence type="ECO:0000256" key="4">
    <source>
        <dbReference type="ARBA" id="ARBA00011771"/>
    </source>
</evidence>
<sequence length="469" mass="52518">MARKIIINPVTRISGFLELDVTVENGVVSEARTKGMMFRGFEQMMKGRKPFDAIYLTQRICGICSTAHSVGSSLALEDALNVTMEEQGRYLRDIIHGCEFLQNHIRHFYQYSVPDYVKMPPEHPLFTSYEGTARLPERENAAIVEHYFESLAISRLAHQLLALFGGKAPHNHGVYVGGYTTPATAVKIIEAKSMLQKIRNFIVDKMIPDTYTISRYYPELFQMGKGPGNLMSCGAFNGYEALGTLYTEPLVFNGKTNETSRFNADLIMENINYSWYQGKKTYKPFETMPEPDMEKEDAYTWVKAPRYDGMAVEVGPLARLWLSGDYRNGISAMDRTIARSLEAGKVVGIISTLLDQVVPDYMVQKEWELPSSAQGAGLVETTRGTLGHWMKIEDGVISFYQIITPSAWDYSASDENSLGTAEQAVMGTTITDPEQPVELGRILRSFDPCMSCATHVSSPGQETKTIQVF</sequence>
<comment type="subunit">
    <text evidence="4">Heterodimer of a large and a small subunit.</text>
</comment>
<feature type="binding site" evidence="8">
    <location>
        <position position="452"/>
    </location>
    <ligand>
        <name>Fe cation</name>
        <dbReference type="ChEBI" id="CHEBI:24875"/>
    </ligand>
</feature>
<keyword evidence="7 9" id="KW-0560">Oxidoreductase</keyword>
<comment type="cofactor">
    <cofactor evidence="8">
        <name>Fe cation</name>
        <dbReference type="ChEBI" id="CHEBI:24875"/>
    </cofactor>
</comment>
<dbReference type="GO" id="GO:0016151">
    <property type="term" value="F:nickel cation binding"/>
    <property type="evidence" value="ECO:0007669"/>
    <property type="project" value="InterPro"/>
</dbReference>
<dbReference type="Pfam" id="PF00374">
    <property type="entry name" value="NiFeSe_Hases"/>
    <property type="match status" value="3"/>
</dbReference>
<dbReference type="InterPro" id="IPR050867">
    <property type="entry name" value="NiFe/NiFeSe_hydrgnase_LSU"/>
</dbReference>
<dbReference type="RefSeq" id="WP_093042953.1">
    <property type="nucleotide sequence ID" value="NZ_FNQR01000003.1"/>
</dbReference>
<evidence type="ECO:0000256" key="3">
    <source>
        <dbReference type="ARBA" id="ARBA00009292"/>
    </source>
</evidence>
<proteinExistence type="inferred from homology"/>
<dbReference type="InterPro" id="IPR018194">
    <property type="entry name" value="Ni-dep_hyd_lsu_Ni_BS"/>
</dbReference>
<keyword evidence="6 8" id="KW-0479">Metal-binding</keyword>
<dbReference type="PANTHER" id="PTHR42958:SF2">
    <property type="entry name" value="UPTAKE HYDROGENASE LARGE SUBUNIT"/>
    <property type="match status" value="1"/>
</dbReference>
<accession>A0A1H3Z4G9</accession>
<evidence type="ECO:0000256" key="5">
    <source>
        <dbReference type="ARBA" id="ARBA00022596"/>
    </source>
</evidence>
<comment type="cofactor">
    <cofactor evidence="1 8">
        <name>Ni(2+)</name>
        <dbReference type="ChEBI" id="CHEBI:49786"/>
    </cofactor>
</comment>